<evidence type="ECO:0000256" key="2">
    <source>
        <dbReference type="ARBA" id="ARBA00023125"/>
    </source>
</evidence>
<evidence type="ECO:0000313" key="7">
    <source>
        <dbReference type="Proteomes" id="UP000033411"/>
    </source>
</evidence>
<dbReference type="STRING" id="1293439.WH87_17780"/>
<reference evidence="6 7" key="1">
    <citation type="submission" date="2015-03" db="EMBL/GenBank/DDBJ databases">
        <authorList>
            <person name="Lepp D."/>
            <person name="Hassan Y.I."/>
            <person name="Li X.-Z."/>
            <person name="Zhou T."/>
        </authorList>
    </citation>
    <scope>NUCLEOTIDE SEQUENCE [LARGE SCALE GENOMIC DNA]</scope>
    <source>
        <strain evidence="6 7">E84</strain>
    </source>
</reference>
<evidence type="ECO:0008006" key="8">
    <source>
        <dbReference type="Google" id="ProtNLM"/>
    </source>
</evidence>
<dbReference type="InterPro" id="IPR036390">
    <property type="entry name" value="WH_DNA-bd_sf"/>
</dbReference>
<keyword evidence="2" id="KW-0238">DNA-binding</keyword>
<evidence type="ECO:0000259" key="4">
    <source>
        <dbReference type="SMART" id="SM00345"/>
    </source>
</evidence>
<dbReference type="InterPro" id="IPR036388">
    <property type="entry name" value="WH-like_DNA-bd_sf"/>
</dbReference>
<dbReference type="SMART" id="SM00895">
    <property type="entry name" value="FCD"/>
    <property type="match status" value="1"/>
</dbReference>
<protein>
    <recommendedName>
        <fullName evidence="8">HTH gntR-type domain-containing protein</fullName>
    </recommendedName>
</protein>
<sequence length="218" mass="24103">MDQGRDGAVYARFRRALENQRLTAGALVTQGELCKALNVPVARLRRALVLLAAYGLVKIEPRIGVRIAYPDVAFIRETYQFLTMIEVAAIRVVLPQMDREWIGQMRGEHNALLANLSANPGNDIWTGDIMRLDNELHGTIVAALGNRAISRTHRLLRDNLGFAQQVHHSSFGTAQYLSSLNEHLGLLDAMESGDLAATIAALEAHFKTSTHRIFGGQH</sequence>
<comment type="caution">
    <text evidence="6">The sequence shown here is derived from an EMBL/GenBank/DDBJ whole genome shotgun (WGS) entry which is preliminary data.</text>
</comment>
<dbReference type="InterPro" id="IPR000524">
    <property type="entry name" value="Tscrpt_reg_HTH_GntR"/>
</dbReference>
<dbReference type="SMART" id="SM00345">
    <property type="entry name" value="HTH_GNTR"/>
    <property type="match status" value="1"/>
</dbReference>
<feature type="domain" description="GntR C-terminal" evidence="5">
    <location>
        <begin position="77"/>
        <end position="208"/>
    </location>
</feature>
<proteinExistence type="predicted"/>
<dbReference type="InterPro" id="IPR008920">
    <property type="entry name" value="TF_FadR/GntR_C"/>
</dbReference>
<dbReference type="SUPFAM" id="SSF48008">
    <property type="entry name" value="GntR ligand-binding domain-like"/>
    <property type="match status" value="1"/>
</dbReference>
<evidence type="ECO:0000259" key="5">
    <source>
        <dbReference type="SMART" id="SM00895"/>
    </source>
</evidence>
<dbReference type="GO" id="GO:0003677">
    <property type="term" value="F:DNA binding"/>
    <property type="evidence" value="ECO:0007669"/>
    <property type="project" value="UniProtKB-KW"/>
</dbReference>
<dbReference type="PANTHER" id="PTHR43537">
    <property type="entry name" value="TRANSCRIPTIONAL REGULATOR, GNTR FAMILY"/>
    <property type="match status" value="1"/>
</dbReference>
<organism evidence="6 7">
    <name type="scientific">Devosia epidermidihirudinis</name>
    <dbReference type="NCBI Taxonomy" id="1293439"/>
    <lineage>
        <taxon>Bacteria</taxon>
        <taxon>Pseudomonadati</taxon>
        <taxon>Pseudomonadota</taxon>
        <taxon>Alphaproteobacteria</taxon>
        <taxon>Hyphomicrobiales</taxon>
        <taxon>Devosiaceae</taxon>
        <taxon>Devosia</taxon>
    </lineage>
</organism>
<evidence type="ECO:0000313" key="6">
    <source>
        <dbReference type="EMBL" id="KKC35021.1"/>
    </source>
</evidence>
<keyword evidence="1" id="KW-0805">Transcription regulation</keyword>
<feature type="domain" description="HTH gntR-type" evidence="4">
    <location>
        <begin position="9"/>
        <end position="67"/>
    </location>
</feature>
<dbReference type="PANTHER" id="PTHR43537:SF24">
    <property type="entry name" value="GLUCONATE OPERON TRANSCRIPTIONAL REPRESSOR"/>
    <property type="match status" value="1"/>
</dbReference>
<evidence type="ECO:0000256" key="3">
    <source>
        <dbReference type="ARBA" id="ARBA00023163"/>
    </source>
</evidence>
<dbReference type="Gene3D" id="1.10.10.10">
    <property type="entry name" value="Winged helix-like DNA-binding domain superfamily/Winged helix DNA-binding domain"/>
    <property type="match status" value="1"/>
</dbReference>
<name>A0A0F5Q320_9HYPH</name>
<evidence type="ECO:0000256" key="1">
    <source>
        <dbReference type="ARBA" id="ARBA00023015"/>
    </source>
</evidence>
<keyword evidence="7" id="KW-1185">Reference proteome</keyword>
<gene>
    <name evidence="6" type="ORF">WH87_17780</name>
</gene>
<dbReference type="InterPro" id="IPR011711">
    <property type="entry name" value="GntR_C"/>
</dbReference>
<dbReference type="PATRIC" id="fig|1293439.3.peg.3627"/>
<dbReference type="Pfam" id="PF00392">
    <property type="entry name" value="GntR"/>
    <property type="match status" value="1"/>
</dbReference>
<dbReference type="AlphaFoldDB" id="A0A0F5Q320"/>
<dbReference type="OrthoDB" id="7005926at2"/>
<dbReference type="Pfam" id="PF07729">
    <property type="entry name" value="FCD"/>
    <property type="match status" value="1"/>
</dbReference>
<dbReference type="GO" id="GO:0003700">
    <property type="term" value="F:DNA-binding transcription factor activity"/>
    <property type="evidence" value="ECO:0007669"/>
    <property type="project" value="InterPro"/>
</dbReference>
<dbReference type="Proteomes" id="UP000033411">
    <property type="component" value="Unassembled WGS sequence"/>
</dbReference>
<dbReference type="RefSeq" id="WP_046139670.1">
    <property type="nucleotide sequence ID" value="NZ_LANJ01000047.1"/>
</dbReference>
<keyword evidence="3" id="KW-0804">Transcription</keyword>
<dbReference type="SUPFAM" id="SSF46785">
    <property type="entry name" value="Winged helix' DNA-binding domain"/>
    <property type="match status" value="1"/>
</dbReference>
<dbReference type="Gene3D" id="1.20.120.530">
    <property type="entry name" value="GntR ligand-binding domain-like"/>
    <property type="match status" value="1"/>
</dbReference>
<accession>A0A0F5Q320</accession>
<dbReference type="EMBL" id="LANJ01000047">
    <property type="protein sequence ID" value="KKC35021.1"/>
    <property type="molecule type" value="Genomic_DNA"/>
</dbReference>